<accession>A0AAV1KNG7</accession>
<gene>
    <name evidence="1" type="ORF">PARMNEM_LOCUS4801</name>
</gene>
<reference evidence="1 2" key="1">
    <citation type="submission" date="2023-11" db="EMBL/GenBank/DDBJ databases">
        <authorList>
            <person name="Hedman E."/>
            <person name="Englund M."/>
            <person name="Stromberg M."/>
            <person name="Nyberg Akerstrom W."/>
            <person name="Nylinder S."/>
            <person name="Jareborg N."/>
            <person name="Kallberg Y."/>
            <person name="Kronander E."/>
        </authorList>
    </citation>
    <scope>NUCLEOTIDE SEQUENCE [LARGE SCALE GENOMIC DNA]</scope>
</reference>
<keyword evidence="2" id="KW-1185">Reference proteome</keyword>
<evidence type="ECO:0000313" key="2">
    <source>
        <dbReference type="Proteomes" id="UP001314205"/>
    </source>
</evidence>
<dbReference type="Proteomes" id="UP001314205">
    <property type="component" value="Unassembled WGS sequence"/>
</dbReference>
<protein>
    <submittedName>
        <fullName evidence="1">Uncharacterized protein</fullName>
    </submittedName>
</protein>
<dbReference type="EMBL" id="CAVLGL010000057">
    <property type="protein sequence ID" value="CAK1583404.1"/>
    <property type="molecule type" value="Genomic_DNA"/>
</dbReference>
<organism evidence="1 2">
    <name type="scientific">Parnassius mnemosyne</name>
    <name type="common">clouded apollo</name>
    <dbReference type="NCBI Taxonomy" id="213953"/>
    <lineage>
        <taxon>Eukaryota</taxon>
        <taxon>Metazoa</taxon>
        <taxon>Ecdysozoa</taxon>
        <taxon>Arthropoda</taxon>
        <taxon>Hexapoda</taxon>
        <taxon>Insecta</taxon>
        <taxon>Pterygota</taxon>
        <taxon>Neoptera</taxon>
        <taxon>Endopterygota</taxon>
        <taxon>Lepidoptera</taxon>
        <taxon>Glossata</taxon>
        <taxon>Ditrysia</taxon>
        <taxon>Papilionoidea</taxon>
        <taxon>Papilionidae</taxon>
        <taxon>Parnassiinae</taxon>
        <taxon>Parnassini</taxon>
        <taxon>Parnassius</taxon>
        <taxon>Driopa</taxon>
    </lineage>
</organism>
<evidence type="ECO:0000313" key="1">
    <source>
        <dbReference type="EMBL" id="CAK1583404.1"/>
    </source>
</evidence>
<sequence length="76" mass="8476">MASVKKLKSKSAYPQQAVVGQTIQNLTNAVNIDTSSLEQQSVLSLWIMLDGIGKWITLQNNLLKNSMHDIDLHLKL</sequence>
<proteinExistence type="predicted"/>
<name>A0AAV1KNG7_9NEOP</name>
<comment type="caution">
    <text evidence="1">The sequence shown here is derived from an EMBL/GenBank/DDBJ whole genome shotgun (WGS) entry which is preliminary data.</text>
</comment>
<dbReference type="AlphaFoldDB" id="A0AAV1KNG7"/>